<gene>
    <name evidence="5" type="primary">aceE</name>
    <name evidence="5" type="ORF">AK812_SmicGene32986</name>
</gene>
<feature type="compositionally biased region" description="Low complexity" evidence="2">
    <location>
        <begin position="864"/>
        <end position="877"/>
    </location>
</feature>
<dbReference type="EMBL" id="LSRX01000944">
    <property type="protein sequence ID" value="OLP85970.1"/>
    <property type="molecule type" value="Genomic_DNA"/>
</dbReference>
<feature type="compositionally biased region" description="Pro residues" evidence="2">
    <location>
        <begin position="1048"/>
        <end position="1061"/>
    </location>
</feature>
<feature type="repeat" description="RCC1" evidence="1">
    <location>
        <begin position="112"/>
        <end position="150"/>
    </location>
</feature>
<reference evidence="5 6" key="1">
    <citation type="submission" date="2016-02" db="EMBL/GenBank/DDBJ databases">
        <title>Genome analysis of coral dinoflagellate symbionts highlights evolutionary adaptations to a symbiotic lifestyle.</title>
        <authorList>
            <person name="Aranda M."/>
            <person name="Li Y."/>
            <person name="Liew Y.J."/>
            <person name="Baumgarten S."/>
            <person name="Simakov O."/>
            <person name="Wilson M."/>
            <person name="Piel J."/>
            <person name="Ashoor H."/>
            <person name="Bougouffa S."/>
            <person name="Bajic V.B."/>
            <person name="Ryu T."/>
            <person name="Ravasi T."/>
            <person name="Bayer T."/>
            <person name="Micklem G."/>
            <person name="Kim H."/>
            <person name="Bhak J."/>
            <person name="Lajeunesse T.C."/>
            <person name="Voolstra C.R."/>
        </authorList>
    </citation>
    <scope>NUCLEOTIDE SEQUENCE [LARGE SCALE GENOMIC DNA]</scope>
    <source>
        <strain evidence="5 6">CCMP2467</strain>
    </source>
</reference>
<keyword evidence="3" id="KW-0812">Transmembrane</keyword>
<protein>
    <submittedName>
        <fullName evidence="5">Pyruvate dehydrogenase E1 component</fullName>
    </submittedName>
</protein>
<dbReference type="InterPro" id="IPR029061">
    <property type="entry name" value="THDP-binding"/>
</dbReference>
<evidence type="ECO:0000313" key="5">
    <source>
        <dbReference type="EMBL" id="OLP85970.1"/>
    </source>
</evidence>
<dbReference type="SUPFAM" id="SSF52518">
    <property type="entry name" value="Thiamin diphosphate-binding fold (THDP-binding)"/>
    <property type="match status" value="2"/>
</dbReference>
<dbReference type="GO" id="GO:0005737">
    <property type="term" value="C:cytoplasm"/>
    <property type="evidence" value="ECO:0007669"/>
    <property type="project" value="TreeGrafter"/>
</dbReference>
<feature type="compositionally biased region" description="Basic and acidic residues" evidence="2">
    <location>
        <begin position="669"/>
        <end position="696"/>
    </location>
</feature>
<evidence type="ECO:0000256" key="1">
    <source>
        <dbReference type="PROSITE-ProRule" id="PRU00235"/>
    </source>
</evidence>
<dbReference type="GO" id="GO:0005085">
    <property type="term" value="F:guanyl-nucleotide exchange factor activity"/>
    <property type="evidence" value="ECO:0007669"/>
    <property type="project" value="TreeGrafter"/>
</dbReference>
<evidence type="ECO:0000256" key="2">
    <source>
        <dbReference type="SAM" id="MobiDB-lite"/>
    </source>
</evidence>
<feature type="repeat" description="RCC1" evidence="1">
    <location>
        <begin position="73"/>
        <end position="111"/>
    </location>
</feature>
<dbReference type="Pfam" id="PF13540">
    <property type="entry name" value="RCC1_2"/>
    <property type="match status" value="4"/>
</dbReference>
<dbReference type="Gene3D" id="2.130.10.30">
    <property type="entry name" value="Regulator of chromosome condensation 1/beta-lactamase-inhibitor protein II"/>
    <property type="match status" value="2"/>
</dbReference>
<name>A0A1Q9CST4_SYMMI</name>
<feature type="transmembrane region" description="Helical" evidence="3">
    <location>
        <begin position="1383"/>
        <end position="1405"/>
    </location>
</feature>
<keyword evidence="3" id="KW-1133">Transmembrane helix</keyword>
<proteinExistence type="predicted"/>
<comment type="caution">
    <text evidence="5">The sequence shown here is derived from an EMBL/GenBank/DDBJ whole genome shotgun (WGS) entry which is preliminary data.</text>
</comment>
<accession>A0A1Q9CST4</accession>
<feature type="repeat" description="RCC1" evidence="1">
    <location>
        <begin position="190"/>
        <end position="228"/>
    </location>
</feature>
<dbReference type="InterPro" id="IPR041621">
    <property type="entry name" value="PDH_E1_M"/>
</dbReference>
<feature type="region of interest" description="Disordered" evidence="2">
    <location>
        <begin position="1036"/>
        <end position="1065"/>
    </location>
</feature>
<dbReference type="PANTHER" id="PTHR45982:SF1">
    <property type="entry name" value="REGULATOR OF CHROMOSOME CONDENSATION"/>
    <property type="match status" value="1"/>
</dbReference>
<keyword evidence="3" id="KW-0472">Membrane</keyword>
<dbReference type="InterPro" id="IPR051553">
    <property type="entry name" value="Ran_GTPase-activating"/>
</dbReference>
<keyword evidence="5" id="KW-0670">Pyruvate</keyword>
<feature type="domain" description="Pyruvate dehydrogenase E1 component middle" evidence="4">
    <location>
        <begin position="530"/>
        <end position="598"/>
    </location>
</feature>
<evidence type="ECO:0000259" key="4">
    <source>
        <dbReference type="Pfam" id="PF17831"/>
    </source>
</evidence>
<keyword evidence="6" id="KW-1185">Reference proteome</keyword>
<evidence type="ECO:0000313" key="6">
    <source>
        <dbReference type="Proteomes" id="UP000186817"/>
    </source>
</evidence>
<feature type="region of interest" description="Disordered" evidence="2">
    <location>
        <begin position="1333"/>
        <end position="1360"/>
    </location>
</feature>
<dbReference type="InterPro" id="IPR000408">
    <property type="entry name" value="Reg_chr_condens"/>
</dbReference>
<feature type="region of interest" description="Disordered" evidence="2">
    <location>
        <begin position="666"/>
        <end position="696"/>
    </location>
</feature>
<feature type="region of interest" description="Disordered" evidence="2">
    <location>
        <begin position="861"/>
        <end position="908"/>
    </location>
</feature>
<dbReference type="PANTHER" id="PTHR45982">
    <property type="entry name" value="REGULATOR OF CHROMOSOME CONDENSATION"/>
    <property type="match status" value="1"/>
</dbReference>
<feature type="region of interest" description="Disordered" evidence="2">
    <location>
        <begin position="369"/>
        <end position="448"/>
    </location>
</feature>
<evidence type="ECO:0000256" key="3">
    <source>
        <dbReference type="SAM" id="Phobius"/>
    </source>
</evidence>
<dbReference type="Pfam" id="PF17831">
    <property type="entry name" value="PDH_E1_M"/>
    <property type="match status" value="2"/>
</dbReference>
<feature type="compositionally biased region" description="Low complexity" evidence="2">
    <location>
        <begin position="429"/>
        <end position="443"/>
    </location>
</feature>
<feature type="compositionally biased region" description="Low complexity" evidence="2">
    <location>
        <begin position="393"/>
        <end position="402"/>
    </location>
</feature>
<dbReference type="PROSITE" id="PS50012">
    <property type="entry name" value="RCC1_3"/>
    <property type="match status" value="3"/>
</dbReference>
<dbReference type="Proteomes" id="UP000186817">
    <property type="component" value="Unassembled WGS sequence"/>
</dbReference>
<dbReference type="InterPro" id="IPR009091">
    <property type="entry name" value="RCC1/BLIP-II"/>
</dbReference>
<feature type="domain" description="Pyruvate dehydrogenase E1 component middle" evidence="4">
    <location>
        <begin position="1110"/>
        <end position="1228"/>
    </location>
</feature>
<organism evidence="5 6">
    <name type="scientific">Symbiodinium microadriaticum</name>
    <name type="common">Dinoflagellate</name>
    <name type="synonym">Zooxanthella microadriatica</name>
    <dbReference type="NCBI Taxonomy" id="2951"/>
    <lineage>
        <taxon>Eukaryota</taxon>
        <taxon>Sar</taxon>
        <taxon>Alveolata</taxon>
        <taxon>Dinophyceae</taxon>
        <taxon>Suessiales</taxon>
        <taxon>Symbiodiniaceae</taxon>
        <taxon>Symbiodinium</taxon>
    </lineage>
</organism>
<dbReference type="OrthoDB" id="10601863at2759"/>
<dbReference type="Gene3D" id="3.40.50.970">
    <property type="match status" value="2"/>
</dbReference>
<dbReference type="SUPFAM" id="SSF50985">
    <property type="entry name" value="RCC1/BLIP-II"/>
    <property type="match status" value="1"/>
</dbReference>
<feature type="compositionally biased region" description="Low complexity" evidence="2">
    <location>
        <begin position="634"/>
        <end position="648"/>
    </location>
</feature>
<sequence>MVLQTMPRDLGPGTTVSAGGFHTCALGTDEGLLCFGGNWRLDSSGQCDVPADLGPLAGFSAGHEHSCAVTMDGRLHCFGLNFAEQCGVPSDLAPVQAVSAGRYHTCVVTTGAQAVCFGWNDDGQCDIPADVESVLSVSAGGEHTCVVAQDRQLVCFGLNDEGQCDIPADLGSVREVSAGYSHTCALKMDGQLICFGGNEDGQCDVPADLGSVVAVAAGGEHTCAIKMTGELVCFGCGADSEGQCDVPPDLGPVVSVSVGVAHTCAMTMGWQLVCFGLNDDGQCDVPEDLTQAPASKLEAFKEADVGQAGGFQVDAEAYKFLCDLGPNGRVELVLDLRCWENRYTPADADKPPDCRVQNNRLRTQRVQRRCRRITAPDAYQAPPAIVPEPPMFRSSSEASSRARQTRAARRLGDEGPAPPPPVSTACSSDAPAADPANGDAPAADQERRQTGTTLAWTMMASTRKSSSESVSLRATSLLASRVMTLRNWKMWWRFCTVTYEVAVCDLAQARPVCLPDGAIDFDEFCALINDMSTTMAFAGLLRKLMKSGEFGKRCVPMVTDEARTFGLNSFFHEFKIHAPFGQHYTPVDHDILMKYAEALRKLSGLKGPYTILNPQVLHAMAASSSDDPVHRPSRTSSRSSRSAAPAVSDDWSRLNMLKDEMAQLRQQVRQHESRRGEISKELEKARQLEGEERRRLEESRITEQEKRLKLRARFQSAVRTVVREQRAMAAIATPSPDLVALGEQLEDQLYTLHHSLHSLKYGPADREQGATKLQGWWRCILAKRVARCLRINCAIWRKSDEIRLQNQIRVAKILQKAGLIPFYSNVATNTIRHRIGGPHALKIQYQLGVGVGSHLNRHFEDAASEASPRSTASPRASKPLDAPKEVQAEVPGDLPAERTEEANPSFVAAEARESEIKALEDRKSPKLVRPFMFRGADELLRDDLGGNWEIYPQGLSDGLLKSLAFDMARAPKKPSKTKPKRKRLTCTKPFEALPMRTEQRAAAREAAQVEADQLEAKLKARAAVAHLEHPMLESLLPLPNVPMHPRQPTQPKPPPGPPPGRTRPGLILYKDQEDCSWADATSFYHEGSRRHGRSTEGRVVGANDHFTVPVVAAGTSYSSQQCPTMPFFIYYSMFGFQRVGDIIWQAADARARGFLLGATAGRTTLNGEGLQHQDGHSLLIGTTNPAVIGWDPAFAYEVSYIIEHGIEEMWGKDKDLIYYISLYNENHPMPEIPKDPKFKEHLLKDLSRRPSSCWSSIVLICSKCWLVIFQPNFWSGCYIGHLLLLDSMAPRWYSRPAKGGGKGKARQGTSMLDRKFQALTDRMVHQLSTLSIQPKAKAQPRGKGSGGKRRPRRSGPTLSARPQLGYALATVPRHTMLTRKENFFSHLFLTLPIGGTITAETYYFLFWPHNGVKNMMFF</sequence>
<feature type="region of interest" description="Disordered" evidence="2">
    <location>
        <begin position="622"/>
        <end position="649"/>
    </location>
</feature>